<evidence type="ECO:0000313" key="3">
    <source>
        <dbReference type="Proteomes" id="UP001583172"/>
    </source>
</evidence>
<feature type="chain" id="PRO_5046656137" evidence="1">
    <location>
        <begin position="22"/>
        <end position="235"/>
    </location>
</feature>
<reference evidence="2 3" key="1">
    <citation type="journal article" date="2024" name="Commun. Biol.">
        <title>Comparative genomic analysis of thermophilic fungi reveals convergent evolutionary adaptations and gene losses.</title>
        <authorList>
            <person name="Steindorff A.S."/>
            <person name="Aguilar-Pontes M.V."/>
            <person name="Robinson A.J."/>
            <person name="Andreopoulos B."/>
            <person name="LaButti K."/>
            <person name="Kuo A."/>
            <person name="Mondo S."/>
            <person name="Riley R."/>
            <person name="Otillar R."/>
            <person name="Haridas S."/>
            <person name="Lipzen A."/>
            <person name="Grimwood J."/>
            <person name="Schmutz J."/>
            <person name="Clum A."/>
            <person name="Reid I.D."/>
            <person name="Moisan M.C."/>
            <person name="Butler G."/>
            <person name="Nguyen T.T.M."/>
            <person name="Dewar K."/>
            <person name="Conant G."/>
            <person name="Drula E."/>
            <person name="Henrissat B."/>
            <person name="Hansel C."/>
            <person name="Singer S."/>
            <person name="Hutchinson M.I."/>
            <person name="de Vries R.P."/>
            <person name="Natvig D.O."/>
            <person name="Powell A.J."/>
            <person name="Tsang A."/>
            <person name="Grigoriev I.V."/>
        </authorList>
    </citation>
    <scope>NUCLEOTIDE SEQUENCE [LARGE SCALE GENOMIC DNA]</scope>
    <source>
        <strain evidence="2 3">CBS 620.91</strain>
    </source>
</reference>
<feature type="signal peptide" evidence="1">
    <location>
        <begin position="1"/>
        <end position="21"/>
    </location>
</feature>
<comment type="caution">
    <text evidence="2">The sequence shown here is derived from an EMBL/GenBank/DDBJ whole genome shotgun (WGS) entry which is preliminary data.</text>
</comment>
<proteinExistence type="predicted"/>
<dbReference type="EMBL" id="JAZGSY010000033">
    <property type="protein sequence ID" value="KAL1842762.1"/>
    <property type="molecule type" value="Genomic_DNA"/>
</dbReference>
<evidence type="ECO:0000313" key="2">
    <source>
        <dbReference type="EMBL" id="KAL1842762.1"/>
    </source>
</evidence>
<keyword evidence="3" id="KW-1185">Reference proteome</keyword>
<dbReference type="Proteomes" id="UP001583172">
    <property type="component" value="Unassembled WGS sequence"/>
</dbReference>
<evidence type="ECO:0000256" key="1">
    <source>
        <dbReference type="SAM" id="SignalP"/>
    </source>
</evidence>
<keyword evidence="1" id="KW-0732">Signal</keyword>
<name>A0ABR3VMD4_HUMIN</name>
<gene>
    <name evidence="2" type="ORF">VTJ49DRAFT_4247</name>
</gene>
<sequence length="235" mass="25384">MMFKLDILSAVTSLLAVTALAAPLEGFSPAEVPHFLDARQATVACPTTTRWEAWWSTTVYLGTTTITNGIISIGPVTSTKTEKETRTIITRSTFYSPAVTTLPTTTLTTTVATATTDLTWTYFRTTVTSPGYAPSEFCQVTTITNTLPGTTSVTVTRDLSCVPLYATYWYSRVEHVTTVTDVSFTTSTITDTRPGSTAYATTVTQPVTYTTARVALATSTSVVWEKGCRSWACGL</sequence>
<protein>
    <submittedName>
        <fullName evidence="2">Uncharacterized protein</fullName>
    </submittedName>
</protein>
<organism evidence="2 3">
    <name type="scientific">Humicola insolens</name>
    <name type="common">Soft-rot fungus</name>
    <dbReference type="NCBI Taxonomy" id="85995"/>
    <lineage>
        <taxon>Eukaryota</taxon>
        <taxon>Fungi</taxon>
        <taxon>Dikarya</taxon>
        <taxon>Ascomycota</taxon>
        <taxon>Pezizomycotina</taxon>
        <taxon>Sordariomycetes</taxon>
        <taxon>Sordariomycetidae</taxon>
        <taxon>Sordariales</taxon>
        <taxon>Chaetomiaceae</taxon>
        <taxon>Mycothermus</taxon>
    </lineage>
</organism>
<accession>A0ABR3VMD4</accession>